<dbReference type="AlphaFoldDB" id="A0A6G1H949"/>
<evidence type="ECO:0000256" key="9">
    <source>
        <dbReference type="ARBA" id="ARBA00023315"/>
    </source>
</evidence>
<evidence type="ECO:0000256" key="6">
    <source>
        <dbReference type="ARBA" id="ARBA00023136"/>
    </source>
</evidence>
<proteinExistence type="inferred from homology"/>
<dbReference type="EC" id="2.3.1.225" evidence="11"/>
<accession>A0A6G1H949</accession>
<comment type="catalytic activity">
    <reaction evidence="10 11 12">
        <text>L-cysteinyl-[protein] + hexadecanoyl-CoA = S-hexadecanoyl-L-cysteinyl-[protein] + CoA</text>
        <dbReference type="Rhea" id="RHEA:36683"/>
        <dbReference type="Rhea" id="RHEA-COMP:10131"/>
        <dbReference type="Rhea" id="RHEA-COMP:11032"/>
        <dbReference type="ChEBI" id="CHEBI:29950"/>
        <dbReference type="ChEBI" id="CHEBI:57287"/>
        <dbReference type="ChEBI" id="CHEBI:57379"/>
        <dbReference type="ChEBI" id="CHEBI:74151"/>
        <dbReference type="EC" id="2.3.1.225"/>
    </reaction>
</comment>
<feature type="transmembrane region" description="Helical" evidence="11 12">
    <location>
        <begin position="6"/>
        <end position="30"/>
    </location>
</feature>
<keyword evidence="9 11" id="KW-0012">Acyltransferase</keyword>
<keyword evidence="15" id="KW-1185">Reference proteome</keyword>
<keyword evidence="5 11" id="KW-1133">Transmembrane helix</keyword>
<feature type="transmembrane region" description="Helical" evidence="11 12">
    <location>
        <begin position="42"/>
        <end position="59"/>
    </location>
</feature>
<sequence length="431" mass="49779">MHLPPLASFAVPAVLTLVSFLAYSSQYLFTRIEPQPLNARQLLIFNSLVACLLICYGRACWTDPGRFPPDANYDDANTTDSQPRWCRKCLAVKPPRSHHCKVCKRCIPKMDHHCPWTANCVSHITFPHFLRFLFFSVAAMSYLEFLLYERGSILWTNRHLPSYLGPSAAELVHLFILIMTNSLTLFALTILMVRSIWCLAVNTTTIEGWEIERHETLLRRSRVFGGYLDGPDGLKVRIRRQEFPYDIGIWQNLRQGMGTWNILAWFWPFSRSPTIASGMSFETNGFEEPNVSWPPPDPDRMPRITRNYSHQGAFIHDNHATGSEQIEAFRARQAKDMKRFRSPTRPIQRRKPFAKRFDPVDSIPVPDQYYDDDEAEVTEPGEEAWTNAEGERLADFGVDEDADFYDEIYKEDPEDDVPLAELVKRKKLHSS</sequence>
<gene>
    <name evidence="11" type="primary">PFA4</name>
    <name evidence="14" type="ORF">K402DRAFT_401789</name>
</gene>
<comment type="similarity">
    <text evidence="11">Belongs to the DHHC palmitoyltransferase family. PFA4 subfamily.</text>
</comment>
<organism evidence="14 15">
    <name type="scientific">Aulographum hederae CBS 113979</name>
    <dbReference type="NCBI Taxonomy" id="1176131"/>
    <lineage>
        <taxon>Eukaryota</taxon>
        <taxon>Fungi</taxon>
        <taxon>Dikarya</taxon>
        <taxon>Ascomycota</taxon>
        <taxon>Pezizomycotina</taxon>
        <taxon>Dothideomycetes</taxon>
        <taxon>Pleosporomycetidae</taxon>
        <taxon>Aulographales</taxon>
        <taxon>Aulographaceae</taxon>
    </lineage>
</organism>
<feature type="transmembrane region" description="Helical" evidence="11 12">
    <location>
        <begin position="169"/>
        <end position="193"/>
    </location>
</feature>
<evidence type="ECO:0000256" key="1">
    <source>
        <dbReference type="ARBA" id="ARBA00004141"/>
    </source>
</evidence>
<evidence type="ECO:0000256" key="12">
    <source>
        <dbReference type="RuleBase" id="RU079119"/>
    </source>
</evidence>
<evidence type="ECO:0000259" key="13">
    <source>
        <dbReference type="Pfam" id="PF01529"/>
    </source>
</evidence>
<evidence type="ECO:0000313" key="15">
    <source>
        <dbReference type="Proteomes" id="UP000800041"/>
    </source>
</evidence>
<evidence type="ECO:0000256" key="5">
    <source>
        <dbReference type="ARBA" id="ARBA00022989"/>
    </source>
</evidence>
<dbReference type="HAMAP" id="MF_03199">
    <property type="entry name" value="DHHC_PAT_PFA4"/>
    <property type="match status" value="1"/>
</dbReference>
<name>A0A6G1H949_9PEZI</name>
<dbReference type="InterPro" id="IPR033682">
    <property type="entry name" value="PFA4"/>
</dbReference>
<feature type="transmembrane region" description="Helical" evidence="11 12">
    <location>
        <begin position="129"/>
        <end position="148"/>
    </location>
</feature>
<keyword evidence="4 11" id="KW-0256">Endoplasmic reticulum</keyword>
<evidence type="ECO:0000256" key="3">
    <source>
        <dbReference type="ARBA" id="ARBA00022692"/>
    </source>
</evidence>
<evidence type="ECO:0000256" key="10">
    <source>
        <dbReference type="ARBA" id="ARBA00048048"/>
    </source>
</evidence>
<evidence type="ECO:0000256" key="11">
    <source>
        <dbReference type="HAMAP-Rule" id="MF_03199"/>
    </source>
</evidence>
<keyword evidence="8 11" id="KW-0449">Lipoprotein</keyword>
<evidence type="ECO:0000313" key="14">
    <source>
        <dbReference type="EMBL" id="KAF1989685.1"/>
    </source>
</evidence>
<keyword evidence="3 11" id="KW-0812">Transmembrane</keyword>
<dbReference type="GO" id="GO:0005789">
    <property type="term" value="C:endoplasmic reticulum membrane"/>
    <property type="evidence" value="ECO:0007669"/>
    <property type="project" value="UniProtKB-SubCell"/>
</dbReference>
<dbReference type="EMBL" id="ML977144">
    <property type="protein sequence ID" value="KAF1989685.1"/>
    <property type="molecule type" value="Genomic_DNA"/>
</dbReference>
<reference evidence="14" key="1">
    <citation type="journal article" date="2020" name="Stud. Mycol.">
        <title>101 Dothideomycetes genomes: a test case for predicting lifestyles and emergence of pathogens.</title>
        <authorList>
            <person name="Haridas S."/>
            <person name="Albert R."/>
            <person name="Binder M."/>
            <person name="Bloem J."/>
            <person name="Labutti K."/>
            <person name="Salamov A."/>
            <person name="Andreopoulos B."/>
            <person name="Baker S."/>
            <person name="Barry K."/>
            <person name="Bills G."/>
            <person name="Bluhm B."/>
            <person name="Cannon C."/>
            <person name="Castanera R."/>
            <person name="Culley D."/>
            <person name="Daum C."/>
            <person name="Ezra D."/>
            <person name="Gonzalez J."/>
            <person name="Henrissat B."/>
            <person name="Kuo A."/>
            <person name="Liang C."/>
            <person name="Lipzen A."/>
            <person name="Lutzoni F."/>
            <person name="Magnuson J."/>
            <person name="Mondo S."/>
            <person name="Nolan M."/>
            <person name="Ohm R."/>
            <person name="Pangilinan J."/>
            <person name="Park H.-J."/>
            <person name="Ramirez L."/>
            <person name="Alfaro M."/>
            <person name="Sun H."/>
            <person name="Tritt A."/>
            <person name="Yoshinaga Y."/>
            <person name="Zwiers L.-H."/>
            <person name="Turgeon B."/>
            <person name="Goodwin S."/>
            <person name="Spatafora J."/>
            <person name="Crous P."/>
            <person name="Grigoriev I."/>
        </authorList>
    </citation>
    <scope>NUCLEOTIDE SEQUENCE</scope>
    <source>
        <strain evidence="14">CBS 113979</strain>
    </source>
</reference>
<dbReference type="GO" id="GO:0019706">
    <property type="term" value="F:protein-cysteine S-palmitoyltransferase activity"/>
    <property type="evidence" value="ECO:0007669"/>
    <property type="project" value="UniProtKB-UniRule"/>
</dbReference>
<dbReference type="PROSITE" id="PS50216">
    <property type="entry name" value="DHHC"/>
    <property type="match status" value="1"/>
</dbReference>
<dbReference type="PANTHER" id="PTHR12246">
    <property type="entry name" value="PALMITOYLTRANSFERASE ZDHHC16"/>
    <property type="match status" value="1"/>
</dbReference>
<dbReference type="InterPro" id="IPR039859">
    <property type="entry name" value="PFA4/ZDH16/20/ERF2-like"/>
</dbReference>
<comment type="domain">
    <text evidence="11 12">The DHHC domain is required for palmitoyltransferase activity.</text>
</comment>
<keyword evidence="6 11" id="KW-0472">Membrane</keyword>
<dbReference type="OrthoDB" id="331948at2759"/>
<feature type="active site" description="S-palmitoyl cysteine intermediate" evidence="11">
    <location>
        <position position="114"/>
    </location>
</feature>
<comment type="function">
    <text evidence="11">Mediates the reversible addition of palmitate to target proteins, thereby regulating their membrane association and biological function.</text>
</comment>
<dbReference type="Pfam" id="PF01529">
    <property type="entry name" value="DHHC"/>
    <property type="match status" value="1"/>
</dbReference>
<keyword evidence="2 11" id="KW-0808">Transferase</keyword>
<keyword evidence="7 11" id="KW-0564">Palmitate</keyword>
<dbReference type="Proteomes" id="UP000800041">
    <property type="component" value="Unassembled WGS sequence"/>
</dbReference>
<evidence type="ECO:0000256" key="2">
    <source>
        <dbReference type="ARBA" id="ARBA00022679"/>
    </source>
</evidence>
<feature type="domain" description="Palmitoyltransferase DHHC" evidence="13">
    <location>
        <begin position="81"/>
        <end position="210"/>
    </location>
</feature>
<evidence type="ECO:0000256" key="8">
    <source>
        <dbReference type="ARBA" id="ARBA00023288"/>
    </source>
</evidence>
<dbReference type="InterPro" id="IPR001594">
    <property type="entry name" value="Palmitoyltrfase_DHHC"/>
</dbReference>
<comment type="subcellular location">
    <subcellularLocation>
        <location evidence="11">Endoplasmic reticulum membrane</location>
        <topology evidence="11">Multi-pass membrane protein</topology>
    </subcellularLocation>
    <subcellularLocation>
        <location evidence="1">Membrane</location>
        <topology evidence="1">Multi-pass membrane protein</topology>
    </subcellularLocation>
</comment>
<evidence type="ECO:0000256" key="4">
    <source>
        <dbReference type="ARBA" id="ARBA00022824"/>
    </source>
</evidence>
<protein>
    <recommendedName>
        <fullName evidence="11">Palmitoyltransferase PFA4</fullName>
        <ecNumber evidence="11">2.3.1.225</ecNumber>
    </recommendedName>
    <alternativeName>
        <fullName evidence="11">Protein S-acyltransferase</fullName>
        <shortName evidence="11">PAT</shortName>
    </alternativeName>
    <alternativeName>
        <fullName evidence="11">Protein fatty acyltransferase 4</fullName>
    </alternativeName>
</protein>
<evidence type="ECO:0000256" key="7">
    <source>
        <dbReference type="ARBA" id="ARBA00023139"/>
    </source>
</evidence>